<organism evidence="2 3">
    <name type="scientific">Candidatus Mediterraneibacter stercoravium</name>
    <dbReference type="NCBI Taxonomy" id="2838685"/>
    <lineage>
        <taxon>Bacteria</taxon>
        <taxon>Bacillati</taxon>
        <taxon>Bacillota</taxon>
        <taxon>Clostridia</taxon>
        <taxon>Lachnospirales</taxon>
        <taxon>Lachnospiraceae</taxon>
        <taxon>Mediterraneibacter</taxon>
    </lineage>
</organism>
<evidence type="ECO:0000313" key="3">
    <source>
        <dbReference type="Proteomes" id="UP000824116"/>
    </source>
</evidence>
<feature type="domain" description="HTH LytTR-type" evidence="1">
    <location>
        <begin position="139"/>
        <end position="239"/>
    </location>
</feature>
<dbReference type="Gene3D" id="2.40.50.1020">
    <property type="entry name" value="LytTr DNA-binding domain"/>
    <property type="match status" value="1"/>
</dbReference>
<dbReference type="GO" id="GO:0000156">
    <property type="term" value="F:phosphorelay response regulator activity"/>
    <property type="evidence" value="ECO:0007669"/>
    <property type="project" value="InterPro"/>
</dbReference>
<reference evidence="2" key="2">
    <citation type="submission" date="2021-04" db="EMBL/GenBank/DDBJ databases">
        <authorList>
            <person name="Gilroy R."/>
        </authorList>
    </citation>
    <scope>NUCLEOTIDE SEQUENCE</scope>
    <source>
        <strain evidence="2">CHK196-3914</strain>
    </source>
</reference>
<dbReference type="InterPro" id="IPR046947">
    <property type="entry name" value="LytR-like"/>
</dbReference>
<dbReference type="GO" id="GO:0003677">
    <property type="term" value="F:DNA binding"/>
    <property type="evidence" value="ECO:0007669"/>
    <property type="project" value="UniProtKB-KW"/>
</dbReference>
<dbReference type="PANTHER" id="PTHR37299:SF1">
    <property type="entry name" value="STAGE 0 SPORULATION PROTEIN A HOMOLOG"/>
    <property type="match status" value="1"/>
</dbReference>
<dbReference type="Pfam" id="PF04397">
    <property type="entry name" value="LytTR"/>
    <property type="match status" value="1"/>
</dbReference>
<keyword evidence="2" id="KW-0238">DNA-binding</keyword>
<comment type="caution">
    <text evidence="2">The sequence shown here is derived from an EMBL/GenBank/DDBJ whole genome shotgun (WGS) entry which is preliminary data.</text>
</comment>
<proteinExistence type="predicted"/>
<dbReference type="InterPro" id="IPR011006">
    <property type="entry name" value="CheY-like_superfamily"/>
</dbReference>
<sequence>MIVMVVASPSEEESGYICICSRGLTGQLSDEKLEIHRCPSVMELEELIRTGERTDMACIDITVPDMLRLTEAFRSRNESAYIILIASLDISPVLYMKPGIHAESLILKPFHKEQAEEVLREAFSELLRRYQKPDREKMFVLDNQDGRILIEYDTICFFEARNKKIYLNTGKEEYGFYGTIEQLEQELGERFLRCHRSFLVNRGKIERTVLSRNLLLLEGGFEIPVSRTYRPVMRQLGGK</sequence>
<evidence type="ECO:0000259" key="1">
    <source>
        <dbReference type="PROSITE" id="PS50930"/>
    </source>
</evidence>
<gene>
    <name evidence="2" type="ORF">H9723_07675</name>
</gene>
<dbReference type="SUPFAM" id="SSF52172">
    <property type="entry name" value="CheY-like"/>
    <property type="match status" value="1"/>
</dbReference>
<dbReference type="PANTHER" id="PTHR37299">
    <property type="entry name" value="TRANSCRIPTIONAL REGULATOR-RELATED"/>
    <property type="match status" value="1"/>
</dbReference>
<name>A0A9D2GAG7_9FIRM</name>
<reference evidence="2" key="1">
    <citation type="journal article" date="2021" name="PeerJ">
        <title>Extensive microbial diversity within the chicken gut microbiome revealed by metagenomics and culture.</title>
        <authorList>
            <person name="Gilroy R."/>
            <person name="Ravi A."/>
            <person name="Getino M."/>
            <person name="Pursley I."/>
            <person name="Horton D.L."/>
            <person name="Alikhan N.F."/>
            <person name="Baker D."/>
            <person name="Gharbi K."/>
            <person name="Hall N."/>
            <person name="Watson M."/>
            <person name="Adriaenssens E.M."/>
            <person name="Foster-Nyarko E."/>
            <person name="Jarju S."/>
            <person name="Secka A."/>
            <person name="Antonio M."/>
            <person name="Oren A."/>
            <person name="Chaudhuri R.R."/>
            <person name="La Ragione R."/>
            <person name="Hildebrand F."/>
            <person name="Pallen M.J."/>
        </authorList>
    </citation>
    <scope>NUCLEOTIDE SEQUENCE</scope>
    <source>
        <strain evidence="2">CHK196-3914</strain>
    </source>
</reference>
<dbReference type="PROSITE" id="PS50930">
    <property type="entry name" value="HTH_LYTTR"/>
    <property type="match status" value="1"/>
</dbReference>
<dbReference type="SMART" id="SM00850">
    <property type="entry name" value="LytTR"/>
    <property type="match status" value="1"/>
</dbReference>
<protein>
    <submittedName>
        <fullName evidence="2">LytTR family transcriptional regulator DNA-binding domain-containing protein</fullName>
    </submittedName>
</protein>
<dbReference type="Proteomes" id="UP000824116">
    <property type="component" value="Unassembled WGS sequence"/>
</dbReference>
<dbReference type="InterPro" id="IPR007492">
    <property type="entry name" value="LytTR_DNA-bd_dom"/>
</dbReference>
<dbReference type="AlphaFoldDB" id="A0A9D2GAG7"/>
<dbReference type="EMBL" id="DXAY01000181">
    <property type="protein sequence ID" value="HIZ75101.1"/>
    <property type="molecule type" value="Genomic_DNA"/>
</dbReference>
<accession>A0A9D2GAG7</accession>
<evidence type="ECO:0000313" key="2">
    <source>
        <dbReference type="EMBL" id="HIZ75101.1"/>
    </source>
</evidence>
<dbReference type="Gene3D" id="3.40.50.2300">
    <property type="match status" value="1"/>
</dbReference>